<evidence type="ECO:0000313" key="2">
    <source>
        <dbReference type="Proteomes" id="UP000240572"/>
    </source>
</evidence>
<protein>
    <submittedName>
        <fullName evidence="1">Gliding motility-associated-like protein</fullName>
    </submittedName>
</protein>
<name>A0A2P8D7G6_9BACT</name>
<dbReference type="InterPro" id="IPR011044">
    <property type="entry name" value="Quino_amine_DH_bsu"/>
</dbReference>
<accession>A0A2P8D7G6</accession>
<dbReference type="Pfam" id="PF13585">
    <property type="entry name" value="CHU_C"/>
    <property type="match status" value="1"/>
</dbReference>
<dbReference type="SUPFAM" id="SSF50969">
    <property type="entry name" value="YVTN repeat-like/Quinoprotein amine dehydrogenase"/>
    <property type="match status" value="1"/>
</dbReference>
<dbReference type="RefSeq" id="WP_106522195.1">
    <property type="nucleotide sequence ID" value="NZ_PYGD01000002.1"/>
</dbReference>
<sequence length="751" mass="82494">MRSLLLFYILFQVFCCCPGTFSYGQNYAKPENKVWVTPTDDIDNQYITPNAVFPGTGVNFNTNPLSQLDASGTYGAYTGICAISTASVADKNGNLLFYTNGNIVWDRDNNVMENGWGINDNGSYPYYLKMGGIGTTESSMSFDGVVIVPMPGHASKYYIFCIMDTLMEDNFYGGYFAPGAWEGKLRYTVVDMDKNGGLGSVDTAHRGLVLADSMSGNLQVTTGEDCNYWLVGNFMMGGFRSFNITAAGIDTNAVVSVVTPPLQPYCYELNISPDRRKLAEAFDAEVELCHFDPATGIVSDYVPNPILIGAQSAYSTAFSPDNSKLYVGGLIGIRQYDLTGAVPIFNSPPLSIDLTVYEMYGPLRLGPDDKIYFNYAGNQYNVGWAINQPNLSGAACNIDSIVDAPLMLKRRMWFIPQFPNEVAVIPYDTLSRKQQVPLCFNSSGSWLRPLAPPNTGTDYRWRRKDGATYRATGSDTAALFATQPGTYAVQYFTQNPCMLHRDTFQVDRVLFSLSLLRNDPEVVSCDGKPVALKPYTNATAPTFLWQDGNTGASRTADTSGTYVVTVSSQGCTLSDSIAVFVTDVTQRLGNDTFLCIEAPATFLKLTAHVPPGATALWNTGSTDRSIIASDSGWYRVTVSSGSCTGSDSLHLDRLFCDCPFLVPNAFSPNNDGLNDYFLPALPGNCLVSEFAMEIFDRWGQRIFTSYKREKGWDGSYNGVTADMGSYRYRIRMLLGVKKTEVLKSGDFTLVR</sequence>
<evidence type="ECO:0000313" key="1">
    <source>
        <dbReference type="EMBL" id="PSK93170.1"/>
    </source>
</evidence>
<gene>
    <name evidence="1" type="ORF">B0I18_102140</name>
</gene>
<organism evidence="1 2">
    <name type="scientific">Taibaiella chishuiensis</name>
    <dbReference type="NCBI Taxonomy" id="1434707"/>
    <lineage>
        <taxon>Bacteria</taxon>
        <taxon>Pseudomonadati</taxon>
        <taxon>Bacteroidota</taxon>
        <taxon>Chitinophagia</taxon>
        <taxon>Chitinophagales</taxon>
        <taxon>Chitinophagaceae</taxon>
        <taxon>Taibaiella</taxon>
    </lineage>
</organism>
<comment type="caution">
    <text evidence="1">The sequence shown here is derived from an EMBL/GenBank/DDBJ whole genome shotgun (WGS) entry which is preliminary data.</text>
</comment>
<dbReference type="NCBIfam" id="TIGR04131">
    <property type="entry name" value="Bac_Flav_CTERM"/>
    <property type="match status" value="1"/>
</dbReference>
<dbReference type="InterPro" id="IPR026341">
    <property type="entry name" value="T9SS_type_B"/>
</dbReference>
<dbReference type="OrthoDB" id="9765926at2"/>
<reference evidence="1 2" key="1">
    <citation type="submission" date="2018-03" db="EMBL/GenBank/DDBJ databases">
        <title>Genomic Encyclopedia of Type Strains, Phase III (KMG-III): the genomes of soil and plant-associated and newly described type strains.</title>
        <authorList>
            <person name="Whitman W."/>
        </authorList>
    </citation>
    <scope>NUCLEOTIDE SEQUENCE [LARGE SCALE GENOMIC DNA]</scope>
    <source>
        <strain evidence="1 2">CGMCC 1.12700</strain>
    </source>
</reference>
<dbReference type="EMBL" id="PYGD01000002">
    <property type="protein sequence ID" value="PSK93170.1"/>
    <property type="molecule type" value="Genomic_DNA"/>
</dbReference>
<dbReference type="AlphaFoldDB" id="A0A2P8D7G6"/>
<dbReference type="Proteomes" id="UP000240572">
    <property type="component" value="Unassembled WGS sequence"/>
</dbReference>
<keyword evidence="2" id="KW-1185">Reference proteome</keyword>
<proteinExistence type="predicted"/>